<proteinExistence type="predicted"/>
<dbReference type="EMBL" id="VITF01000001">
    <property type="protein sequence ID" value="TWA74044.1"/>
    <property type="molecule type" value="Genomic_DNA"/>
</dbReference>
<evidence type="ECO:0000313" key="5">
    <source>
        <dbReference type="Proteomes" id="UP000316083"/>
    </source>
</evidence>
<organism evidence="4 5">
    <name type="scientific">Azospirillum brasilense</name>
    <dbReference type="NCBI Taxonomy" id="192"/>
    <lineage>
        <taxon>Bacteria</taxon>
        <taxon>Pseudomonadati</taxon>
        <taxon>Pseudomonadota</taxon>
        <taxon>Alphaproteobacteria</taxon>
        <taxon>Rhodospirillales</taxon>
        <taxon>Azospirillaceae</taxon>
        <taxon>Azospirillum</taxon>
    </lineage>
</organism>
<comment type="caution">
    <text evidence="4">The sequence shown here is derived from an EMBL/GenBank/DDBJ whole genome shotgun (WGS) entry which is preliminary data.</text>
</comment>
<name>A0A560BN57_AZOBR</name>
<gene>
    <name evidence="4" type="ORF">FBZ82_10157</name>
</gene>
<reference evidence="4 5" key="1">
    <citation type="submission" date="2019-06" db="EMBL/GenBank/DDBJ databases">
        <title>Genomic Encyclopedia of Type Strains, Phase IV (KMG-V): Genome sequencing to study the core and pangenomes of soil and plant-associated prokaryotes.</title>
        <authorList>
            <person name="Whitman W."/>
        </authorList>
    </citation>
    <scope>NUCLEOTIDE SEQUENCE [LARGE SCALE GENOMIC DNA]</scope>
    <source>
        <strain evidence="4 5">BR 11796</strain>
    </source>
</reference>
<dbReference type="PANTHER" id="PTHR34580">
    <property type="match status" value="1"/>
</dbReference>
<evidence type="ECO:0000259" key="1">
    <source>
        <dbReference type="Pfam" id="PF13280"/>
    </source>
</evidence>
<dbReference type="InterPro" id="IPR016634">
    <property type="entry name" value="CapW-like"/>
</dbReference>
<dbReference type="InterPro" id="IPR026881">
    <property type="entry name" value="WYL_dom"/>
</dbReference>
<dbReference type="PROSITE" id="PS52050">
    <property type="entry name" value="WYL"/>
    <property type="match status" value="1"/>
</dbReference>
<evidence type="ECO:0000259" key="3">
    <source>
        <dbReference type="Pfam" id="PF26109"/>
    </source>
</evidence>
<dbReference type="AlphaFoldDB" id="A0A560BN57"/>
<protein>
    <submittedName>
        <fullName evidence="4">WYL domain-containing protein</fullName>
    </submittedName>
</protein>
<dbReference type="Pfam" id="PF13280">
    <property type="entry name" value="WYL"/>
    <property type="match status" value="1"/>
</dbReference>
<evidence type="ECO:0000313" key="4">
    <source>
        <dbReference type="EMBL" id="TWA74044.1"/>
    </source>
</evidence>
<dbReference type="Pfam" id="PF26109">
    <property type="entry name" value="WHD_BrxR"/>
    <property type="match status" value="1"/>
</dbReference>
<dbReference type="InterPro" id="IPR059019">
    <property type="entry name" value="WHD_CapW"/>
</dbReference>
<feature type="domain" description="WYL" evidence="1">
    <location>
        <begin position="122"/>
        <end position="187"/>
    </location>
</feature>
<evidence type="ECO:0000259" key="2">
    <source>
        <dbReference type="Pfam" id="PF26107"/>
    </source>
</evidence>
<dbReference type="InterPro" id="IPR059020">
    <property type="entry name" value="CapW_CTD"/>
</dbReference>
<sequence>MSIHSVDDLKGVRNGAAIIRRLRWIDDRLYWHGSFRRSDMVTRFSLSPQQASADISQYQQIVPSNAVLDPSTKGYVRAEGFQQLFLKDAFAWMRQGRETGDLSVLPCESVPIPARRADAEIMMALIGSYENRTALSIRYQSLTSAEPSQRVICPHHIVDHGPRVHVRAWDDRRRIFTDFVVGRILSASPELSYPWVDQIADTLWHEMVTVRLAPHPGLSATQRAVVEREHCMHDGEVAVPVRKAMVLYFLDGLGLLDAVREGDGTPDATRGVRCLDAASLRLLLPAANQ</sequence>
<feature type="domain" description="DNA-binding transcriptional repressor CapW winged helix-turn-helix" evidence="3">
    <location>
        <begin position="20"/>
        <end position="89"/>
    </location>
</feature>
<feature type="domain" description="DNA-binding transcriptional repressor CapW C-terminal dimerisation" evidence="2">
    <location>
        <begin position="207"/>
        <end position="256"/>
    </location>
</feature>
<accession>A0A560BN57</accession>
<dbReference type="PIRSF" id="PIRSF015558">
    <property type="entry name" value="Txn_reg_DeoR_prd"/>
    <property type="match status" value="1"/>
</dbReference>
<dbReference type="InterPro" id="IPR051534">
    <property type="entry name" value="CBASS_pafABC_assoc_protein"/>
</dbReference>
<dbReference type="Proteomes" id="UP000316083">
    <property type="component" value="Unassembled WGS sequence"/>
</dbReference>
<dbReference type="PANTHER" id="PTHR34580:SF3">
    <property type="entry name" value="PROTEIN PAFB"/>
    <property type="match status" value="1"/>
</dbReference>
<dbReference type="Pfam" id="PF26107">
    <property type="entry name" value="BrxR_CTD"/>
    <property type="match status" value="1"/>
</dbReference>